<evidence type="ECO:0000256" key="11">
    <source>
        <dbReference type="ARBA" id="ARBA00023239"/>
    </source>
</evidence>
<dbReference type="GO" id="GO:0006635">
    <property type="term" value="P:fatty acid beta-oxidation"/>
    <property type="evidence" value="ECO:0007669"/>
    <property type="project" value="UniProtKB-UniPathway"/>
</dbReference>
<evidence type="ECO:0008006" key="19">
    <source>
        <dbReference type="Google" id="ProtNLM"/>
    </source>
</evidence>
<dbReference type="CDD" id="cd06558">
    <property type="entry name" value="crotonase-like"/>
    <property type="match status" value="1"/>
</dbReference>
<dbReference type="InterPro" id="IPR006176">
    <property type="entry name" value="3-OHacyl-CoA_DH_NAD-bd"/>
</dbReference>
<dbReference type="InterPro" id="IPR036291">
    <property type="entry name" value="NAD(P)-bd_dom_sf"/>
</dbReference>
<dbReference type="OrthoDB" id="9771883at2"/>
<dbReference type="GO" id="GO:0003857">
    <property type="term" value="F:(3S)-3-hydroxyacyl-CoA dehydrogenase (NAD+) activity"/>
    <property type="evidence" value="ECO:0007669"/>
    <property type="project" value="UniProtKB-EC"/>
</dbReference>
<feature type="domain" description="3-hydroxyacyl-CoA dehydrogenase C-terminal" evidence="15">
    <location>
        <begin position="614"/>
        <end position="694"/>
    </location>
</feature>
<dbReference type="SUPFAM" id="SSF52096">
    <property type="entry name" value="ClpP/crotonase"/>
    <property type="match status" value="1"/>
</dbReference>
<dbReference type="Gene3D" id="3.40.50.720">
    <property type="entry name" value="NAD(P)-binding Rossmann-like Domain"/>
    <property type="match status" value="1"/>
</dbReference>
<dbReference type="AlphaFoldDB" id="A0A2K9ML75"/>
<dbReference type="Gene3D" id="3.90.226.10">
    <property type="entry name" value="2-enoyl-CoA Hydratase, Chain A, domain 1"/>
    <property type="match status" value="1"/>
</dbReference>
<reference evidence="17 18" key="1">
    <citation type="submission" date="2017-12" db="EMBL/GenBank/DDBJ databases">
        <title>Genomic analysis of Paracoccus sp. CBA4604.</title>
        <authorList>
            <person name="Roh S.W."/>
            <person name="Kim J.Y."/>
            <person name="Kim J.S."/>
        </authorList>
    </citation>
    <scope>NUCLEOTIDE SEQUENCE [LARGE SCALE GENOMIC DNA]</scope>
    <source>
        <strain evidence="17 18">CBA4604</strain>
        <plasmid evidence="18">pcba4604-01</plasmid>
    </source>
</reference>
<keyword evidence="5" id="KW-0442">Lipid degradation</keyword>
<evidence type="ECO:0000256" key="6">
    <source>
        <dbReference type="ARBA" id="ARBA00023002"/>
    </source>
</evidence>
<gene>
    <name evidence="17" type="ORF">CYR75_15655</name>
</gene>
<evidence type="ECO:0000313" key="18">
    <source>
        <dbReference type="Proteomes" id="UP000234882"/>
    </source>
</evidence>
<dbReference type="UniPathway" id="UPA00659"/>
<dbReference type="FunFam" id="3.40.50.720:FF:000009">
    <property type="entry name" value="Fatty oxidation complex, alpha subunit"/>
    <property type="match status" value="1"/>
</dbReference>
<comment type="pathway">
    <text evidence="2">Lipid metabolism; fatty acid beta-oxidation.</text>
</comment>
<comment type="similarity">
    <text evidence="3">In the N-terminal section; belongs to the enoyl-CoA hydratase/isomerase family.</text>
</comment>
<comment type="catalytic activity">
    <reaction evidence="13">
        <text>a (3S)-3-hydroxyacyl-CoA + NAD(+) = a 3-oxoacyl-CoA + NADH + H(+)</text>
        <dbReference type="Rhea" id="RHEA:22432"/>
        <dbReference type="ChEBI" id="CHEBI:15378"/>
        <dbReference type="ChEBI" id="CHEBI:57318"/>
        <dbReference type="ChEBI" id="CHEBI:57540"/>
        <dbReference type="ChEBI" id="CHEBI:57945"/>
        <dbReference type="ChEBI" id="CHEBI:90726"/>
        <dbReference type="EC" id="1.1.1.35"/>
    </reaction>
</comment>
<evidence type="ECO:0000256" key="4">
    <source>
        <dbReference type="ARBA" id="ARBA00022832"/>
    </source>
</evidence>
<feature type="domain" description="3-hydroxyacyl-CoA dehydrogenase NAD binding" evidence="16">
    <location>
        <begin position="302"/>
        <end position="477"/>
    </location>
</feature>
<dbReference type="Proteomes" id="UP000234882">
    <property type="component" value="Plasmid pCBA4604-01"/>
</dbReference>
<keyword evidence="8" id="KW-0443">Lipid metabolism</keyword>
<dbReference type="SUPFAM" id="SSF51735">
    <property type="entry name" value="NAD(P)-binding Rossmann-fold domains"/>
    <property type="match status" value="1"/>
</dbReference>
<keyword evidence="12" id="KW-0511">Multifunctional enzyme</keyword>
<evidence type="ECO:0000256" key="7">
    <source>
        <dbReference type="ARBA" id="ARBA00023027"/>
    </source>
</evidence>
<evidence type="ECO:0000313" key="17">
    <source>
        <dbReference type="EMBL" id="AUM75846.1"/>
    </source>
</evidence>
<dbReference type="RefSeq" id="WP_101501182.1">
    <property type="nucleotide sequence ID" value="NZ_CP025584.1"/>
</dbReference>
<dbReference type="PANTHER" id="PTHR23309">
    <property type="entry name" value="3-HYDROXYACYL-COA DEHYROGENASE"/>
    <property type="match status" value="1"/>
</dbReference>
<feature type="domain" description="3-hydroxyacyl-CoA dehydrogenase C-terminal" evidence="15">
    <location>
        <begin position="482"/>
        <end position="577"/>
    </location>
</feature>
<evidence type="ECO:0000256" key="9">
    <source>
        <dbReference type="ARBA" id="ARBA00023140"/>
    </source>
</evidence>
<dbReference type="GO" id="GO:0004300">
    <property type="term" value="F:enoyl-CoA hydratase activity"/>
    <property type="evidence" value="ECO:0007669"/>
    <property type="project" value="UniProtKB-ARBA"/>
</dbReference>
<name>A0A2K9ML75_9RHOB</name>
<dbReference type="Pfam" id="PF00378">
    <property type="entry name" value="ECH_1"/>
    <property type="match status" value="1"/>
</dbReference>
<dbReference type="Pfam" id="PF00725">
    <property type="entry name" value="3HCDH"/>
    <property type="match status" value="2"/>
</dbReference>
<keyword evidence="17" id="KW-0614">Plasmid</keyword>
<dbReference type="FunFam" id="1.10.1040.50:FF:000006">
    <property type="entry name" value="Peroxisomal bifunctional enzyme"/>
    <property type="match status" value="1"/>
</dbReference>
<keyword evidence="11" id="KW-0456">Lyase</keyword>
<dbReference type="InterPro" id="IPR018376">
    <property type="entry name" value="Enoyl-CoA_hyd/isom_CS"/>
</dbReference>
<evidence type="ECO:0000256" key="2">
    <source>
        <dbReference type="ARBA" id="ARBA00005005"/>
    </source>
</evidence>
<keyword evidence="6" id="KW-0560">Oxidoreductase</keyword>
<evidence type="ECO:0000256" key="12">
    <source>
        <dbReference type="ARBA" id="ARBA00023268"/>
    </source>
</evidence>
<comment type="subcellular location">
    <subcellularLocation>
        <location evidence="1">Peroxisome</location>
    </subcellularLocation>
</comment>
<accession>A0A2K9ML75</accession>
<evidence type="ECO:0000256" key="13">
    <source>
        <dbReference type="ARBA" id="ARBA00049556"/>
    </source>
</evidence>
<evidence type="ECO:0000259" key="16">
    <source>
        <dbReference type="Pfam" id="PF02737"/>
    </source>
</evidence>
<evidence type="ECO:0000259" key="15">
    <source>
        <dbReference type="Pfam" id="PF00725"/>
    </source>
</evidence>
<protein>
    <recommendedName>
        <fullName evidence="19">3-hydroxyacyl-CoA dehydrogenase</fullName>
    </recommendedName>
</protein>
<dbReference type="GO" id="GO:0070403">
    <property type="term" value="F:NAD+ binding"/>
    <property type="evidence" value="ECO:0007669"/>
    <property type="project" value="InterPro"/>
</dbReference>
<dbReference type="EMBL" id="CP025584">
    <property type="protein sequence ID" value="AUM75846.1"/>
    <property type="molecule type" value="Genomic_DNA"/>
</dbReference>
<evidence type="ECO:0000256" key="10">
    <source>
        <dbReference type="ARBA" id="ARBA00023235"/>
    </source>
</evidence>
<evidence type="ECO:0000256" key="1">
    <source>
        <dbReference type="ARBA" id="ARBA00004275"/>
    </source>
</evidence>
<keyword evidence="9" id="KW-0576">Peroxisome</keyword>
<dbReference type="InterPro" id="IPR001753">
    <property type="entry name" value="Enoyl-CoA_hydra/iso"/>
</dbReference>
<organism evidence="17 18">
    <name type="scientific">Paracoccus jeotgali</name>
    <dbReference type="NCBI Taxonomy" id="2065379"/>
    <lineage>
        <taxon>Bacteria</taxon>
        <taxon>Pseudomonadati</taxon>
        <taxon>Pseudomonadota</taxon>
        <taxon>Alphaproteobacteria</taxon>
        <taxon>Rhodobacterales</taxon>
        <taxon>Paracoccaceae</taxon>
        <taxon>Paracoccus</taxon>
    </lineage>
</organism>
<evidence type="ECO:0000256" key="5">
    <source>
        <dbReference type="ARBA" id="ARBA00022963"/>
    </source>
</evidence>
<dbReference type="Gene3D" id="1.10.1040.50">
    <property type="match status" value="1"/>
</dbReference>
<comment type="similarity">
    <text evidence="14">Belongs to the enoyl-CoA hydratase/isomerase family.</text>
</comment>
<sequence length="700" mass="74579">MAAIANSVEYSIRDRVAVLTLNAPPVNGLSQPLRSGLMSALLKARTDHDVDAVIVIGGGKMFCGGADIKEFASGEVSEPDVNAIARCMETMNKPVVAAIHGVALGGGLELALGCHMRIATSDSRIGFPEVTLGVLPGAGGTQRTPRLAGVTLALDLILSGRVIDAQKAHDFGLIDALSSGDLLDDAIALALDATRRGEPLRVAKYLPVKGAEAVEQTIAAALEKVLRRTPGAEAPRAIARCIAFAASGADFEDALVFEREEFLELMNGAQSKALRHLFFAEKGASKIPDLPGDTALRPVERVGIIGAGTMGRGIAMTFLNAGMAVTLLEIDAEALASGLEAIRKTYAASAEKGSISAAVLNQRMSLLRGSTDYADMADRDLVIEAVFENLDIKQKVCAKLGEVCRPDAIIATNTSTLNVDVIAQASGRAPDVLGMHFFSPAHIMRLLEVVRGKETAPDVLATVMALARRIGKVAVVSGVCYGFIGNRMLESYLREMDFLLMEGATPAQIDAALEGFGMAMGPCRMMDMAGIDVNARVLDEREAEGALPDDPSYRALVRKLGAIGRNGQKAGLGYYRYDGRTPIPDPQVNDIAADLAAQFGITRRNNITDDEIRDRLLLPLINEGYRILDEGIAYRDGDIDVVWAAGYGWPRLTGGPMHYAETMGLEQLRNRLQELGRQTGDRHGYFAPASLLSRRATGAA</sequence>
<dbReference type="InterPro" id="IPR029045">
    <property type="entry name" value="ClpP/crotonase-like_dom_sf"/>
</dbReference>
<dbReference type="Pfam" id="PF02737">
    <property type="entry name" value="3HCDH_N"/>
    <property type="match status" value="1"/>
</dbReference>
<dbReference type="SUPFAM" id="SSF48179">
    <property type="entry name" value="6-phosphogluconate dehydrogenase C-terminal domain-like"/>
    <property type="match status" value="2"/>
</dbReference>
<dbReference type="InterPro" id="IPR008927">
    <property type="entry name" value="6-PGluconate_DH-like_C_sf"/>
</dbReference>
<dbReference type="GO" id="GO:0016853">
    <property type="term" value="F:isomerase activity"/>
    <property type="evidence" value="ECO:0007669"/>
    <property type="project" value="UniProtKB-KW"/>
</dbReference>
<dbReference type="KEGG" id="paru:CYR75_15655"/>
<keyword evidence="7" id="KW-0520">NAD</keyword>
<evidence type="ECO:0000256" key="8">
    <source>
        <dbReference type="ARBA" id="ARBA00023098"/>
    </source>
</evidence>
<proteinExistence type="inferred from homology"/>
<evidence type="ECO:0000256" key="14">
    <source>
        <dbReference type="RuleBase" id="RU003707"/>
    </source>
</evidence>
<evidence type="ECO:0000256" key="3">
    <source>
        <dbReference type="ARBA" id="ARBA00008750"/>
    </source>
</evidence>
<keyword evidence="18" id="KW-1185">Reference proteome</keyword>
<geneLocation type="plasmid" evidence="18">
    <name>pcba4604-01</name>
</geneLocation>
<dbReference type="PANTHER" id="PTHR23309:SF51">
    <property type="entry name" value="3-HYDROXYACYL-COA DEHYDROGENASE-RELATED"/>
    <property type="match status" value="1"/>
</dbReference>
<keyword evidence="10" id="KW-0413">Isomerase</keyword>
<keyword evidence="4" id="KW-0276">Fatty acid metabolism</keyword>
<dbReference type="PROSITE" id="PS00166">
    <property type="entry name" value="ENOYL_COA_HYDRATASE"/>
    <property type="match status" value="1"/>
</dbReference>
<dbReference type="InterPro" id="IPR006108">
    <property type="entry name" value="3HC_DH_C"/>
</dbReference>